<feature type="active site" description="Schiff-base intermediate with substrate" evidence="9">
    <location>
        <position position="283"/>
    </location>
</feature>
<dbReference type="PANTHER" id="PTHR11458">
    <property type="entry name" value="DELTA-AMINOLEVULINIC ACID DEHYDRATASE"/>
    <property type="match status" value="1"/>
</dbReference>
<evidence type="ECO:0000256" key="7">
    <source>
        <dbReference type="ARBA" id="ARBA00023244"/>
    </source>
</evidence>
<accession>A0A832T9M6</accession>
<feature type="binding site" evidence="11">
    <location>
        <position position="163"/>
    </location>
    <ligand>
        <name>Zn(2+)</name>
        <dbReference type="ChEBI" id="CHEBI:29105"/>
        <note>catalytic</note>
    </ligand>
</feature>
<comment type="subunit">
    <text evidence="13">Homooctamer.</text>
</comment>
<feature type="binding site" evidence="10">
    <location>
        <position position="309"/>
    </location>
    <ligand>
        <name>5-aminolevulinate</name>
        <dbReference type="ChEBI" id="CHEBI:356416"/>
        <label>2</label>
    </ligand>
</feature>
<dbReference type="InterPro" id="IPR001731">
    <property type="entry name" value="ALAD"/>
</dbReference>
<evidence type="ECO:0000256" key="9">
    <source>
        <dbReference type="PIRSR" id="PIRSR001415-1"/>
    </source>
</evidence>
<comment type="similarity">
    <text evidence="2 14">Belongs to the ALAD family.</text>
</comment>
<dbReference type="InterPro" id="IPR013785">
    <property type="entry name" value="Aldolase_TIM"/>
</dbReference>
<feature type="binding site" evidence="10">
    <location>
        <position position="240"/>
    </location>
    <ligand>
        <name>5-aminolevulinate</name>
        <dbReference type="ChEBI" id="CHEBI:356416"/>
        <label>1</label>
    </ligand>
</feature>
<feature type="binding site" evidence="10">
    <location>
        <position position="348"/>
    </location>
    <ligand>
        <name>5-aminolevulinate</name>
        <dbReference type="ChEBI" id="CHEBI:356416"/>
        <label>2</label>
    </ligand>
</feature>
<feature type="binding site" evidence="11">
    <location>
        <position position="153"/>
    </location>
    <ligand>
        <name>Zn(2+)</name>
        <dbReference type="ChEBI" id="CHEBI:29105"/>
        <note>catalytic</note>
    </ligand>
</feature>
<evidence type="ECO:0000256" key="5">
    <source>
        <dbReference type="ARBA" id="ARBA00023133"/>
    </source>
</evidence>
<dbReference type="SMART" id="SM01004">
    <property type="entry name" value="ALAD"/>
    <property type="match status" value="1"/>
</dbReference>
<evidence type="ECO:0000256" key="6">
    <source>
        <dbReference type="ARBA" id="ARBA00023239"/>
    </source>
</evidence>
<evidence type="ECO:0000313" key="16">
    <source>
        <dbReference type="Proteomes" id="UP000619545"/>
    </source>
</evidence>
<comment type="caution">
    <text evidence="15">The sequence shown here is derived from an EMBL/GenBank/DDBJ whole genome shotgun (WGS) entry which is preliminary data.</text>
</comment>
<feature type="active site" description="Schiff-base intermediate with substrate" evidence="9">
    <location>
        <position position="230"/>
    </location>
</feature>
<feature type="binding site" evidence="10">
    <location>
        <position position="252"/>
    </location>
    <ligand>
        <name>5-aminolevulinate</name>
        <dbReference type="ChEBI" id="CHEBI:356416"/>
        <label>1</label>
    </ligand>
</feature>
<dbReference type="PROSITE" id="PS00169">
    <property type="entry name" value="D_ALA_DEHYDRATASE"/>
    <property type="match status" value="1"/>
</dbReference>
<name>A0A832T9M6_9EURY</name>
<proteinExistence type="inferred from homology"/>
<dbReference type="PIRSF" id="PIRSF001415">
    <property type="entry name" value="Porphbilin_synth"/>
    <property type="match status" value="1"/>
</dbReference>
<protein>
    <recommendedName>
        <fullName evidence="4 13">Delta-aminolevulinic acid dehydratase</fullName>
        <ecNumber evidence="3 13">4.2.1.24</ecNumber>
    </recommendedName>
</protein>
<dbReference type="FunFam" id="3.20.20.70:FF:000019">
    <property type="entry name" value="Delta-aminolevulinic acid dehydratase"/>
    <property type="match status" value="1"/>
</dbReference>
<dbReference type="CDD" id="cd00384">
    <property type="entry name" value="ALAD_PBGS"/>
    <property type="match status" value="1"/>
</dbReference>
<dbReference type="PANTHER" id="PTHR11458:SF0">
    <property type="entry name" value="DELTA-AMINOLEVULINIC ACID DEHYDRATASE"/>
    <property type="match status" value="1"/>
</dbReference>
<dbReference type="SUPFAM" id="SSF51569">
    <property type="entry name" value="Aldolase"/>
    <property type="match status" value="1"/>
</dbReference>
<comment type="catalytic activity">
    <reaction evidence="8 13">
        <text>2 5-aminolevulinate = porphobilinogen + 2 H2O + H(+)</text>
        <dbReference type="Rhea" id="RHEA:24064"/>
        <dbReference type="ChEBI" id="CHEBI:15377"/>
        <dbReference type="ChEBI" id="CHEBI:15378"/>
        <dbReference type="ChEBI" id="CHEBI:58126"/>
        <dbReference type="ChEBI" id="CHEBI:356416"/>
        <dbReference type="EC" id="4.2.1.24"/>
    </reaction>
</comment>
<evidence type="ECO:0000256" key="11">
    <source>
        <dbReference type="PIRSR" id="PIRSR001415-3"/>
    </source>
</evidence>
<evidence type="ECO:0000256" key="1">
    <source>
        <dbReference type="ARBA" id="ARBA00004694"/>
    </source>
</evidence>
<evidence type="ECO:0000256" key="8">
    <source>
        <dbReference type="ARBA" id="ARBA00047651"/>
    </source>
</evidence>
<gene>
    <name evidence="15" type="primary">hemB</name>
    <name evidence="15" type="ORF">HA336_05445</name>
</gene>
<evidence type="ECO:0000256" key="13">
    <source>
        <dbReference type="RuleBase" id="RU000515"/>
    </source>
</evidence>
<keyword evidence="5" id="KW-0350">Heme biosynthesis</keyword>
<reference evidence="15" key="1">
    <citation type="journal article" date="2020" name="bioRxiv">
        <title>A rank-normalized archaeal taxonomy based on genome phylogeny resolves widespread incomplete and uneven classifications.</title>
        <authorList>
            <person name="Rinke C."/>
            <person name="Chuvochina M."/>
            <person name="Mussig A.J."/>
            <person name="Chaumeil P.-A."/>
            <person name="Waite D.W."/>
            <person name="Whitman W.B."/>
            <person name="Parks D.H."/>
            <person name="Hugenholtz P."/>
        </authorList>
    </citation>
    <scope>NUCLEOTIDE SEQUENCE</scope>
    <source>
        <strain evidence="15">UBA8853</strain>
    </source>
</reference>
<evidence type="ECO:0000256" key="4">
    <source>
        <dbReference type="ARBA" id="ARBA00020771"/>
    </source>
</evidence>
<evidence type="ECO:0000256" key="14">
    <source>
        <dbReference type="RuleBase" id="RU004161"/>
    </source>
</evidence>
<evidence type="ECO:0000256" key="3">
    <source>
        <dbReference type="ARBA" id="ARBA00012053"/>
    </source>
</evidence>
<dbReference type="UniPathway" id="UPA00251">
    <property type="reaction ID" value="UER00318"/>
</dbReference>
<dbReference type="Pfam" id="PF00490">
    <property type="entry name" value="ALAD"/>
    <property type="match status" value="1"/>
</dbReference>
<keyword evidence="11" id="KW-0479">Metal-binding</keyword>
<organism evidence="15 16">
    <name type="scientific">Methanopyrus kandleri</name>
    <dbReference type="NCBI Taxonomy" id="2320"/>
    <lineage>
        <taxon>Archaea</taxon>
        <taxon>Methanobacteriati</taxon>
        <taxon>Methanobacteriota</taxon>
        <taxon>Methanomada group</taxon>
        <taxon>Methanopyri</taxon>
        <taxon>Methanopyrales</taxon>
        <taxon>Methanopyraceae</taxon>
        <taxon>Methanopyrus</taxon>
    </lineage>
</organism>
<dbReference type="Gene3D" id="3.20.20.70">
    <property type="entry name" value="Aldolase class I"/>
    <property type="match status" value="1"/>
</dbReference>
<evidence type="ECO:0000256" key="12">
    <source>
        <dbReference type="PIRSR" id="PIRSR001415-5"/>
    </source>
</evidence>
<dbReference type="EC" id="4.2.1.24" evidence="3 13"/>
<evidence type="ECO:0000256" key="2">
    <source>
        <dbReference type="ARBA" id="ARBA00008055"/>
    </source>
</evidence>
<dbReference type="GO" id="GO:0004655">
    <property type="term" value="F:porphobilinogen synthase activity"/>
    <property type="evidence" value="ECO:0007669"/>
    <property type="project" value="UniProtKB-EC"/>
</dbReference>
<dbReference type="EMBL" id="DUJS01000004">
    <property type="protein sequence ID" value="HII70660.1"/>
    <property type="molecule type" value="Genomic_DNA"/>
</dbReference>
<dbReference type="PRINTS" id="PR00144">
    <property type="entry name" value="DALDHYDRTASE"/>
</dbReference>
<evidence type="ECO:0000256" key="10">
    <source>
        <dbReference type="PIRSR" id="PIRSR001415-2"/>
    </source>
</evidence>
<comment type="pathway">
    <text evidence="1">Porphyrin-containing compound metabolism; protoporphyrin-IX biosynthesis; coproporphyrinogen-III from 5-aminolevulinate: step 1/4.</text>
</comment>
<evidence type="ECO:0000313" key="15">
    <source>
        <dbReference type="EMBL" id="HII70660.1"/>
    </source>
</evidence>
<dbReference type="GO" id="GO:0008270">
    <property type="term" value="F:zinc ion binding"/>
    <property type="evidence" value="ECO:0007669"/>
    <property type="project" value="TreeGrafter"/>
</dbReference>
<dbReference type="NCBIfam" id="NF006762">
    <property type="entry name" value="PRK09283.1"/>
    <property type="match status" value="1"/>
</dbReference>
<dbReference type="Proteomes" id="UP000619545">
    <property type="component" value="Unassembled WGS sequence"/>
</dbReference>
<dbReference type="InterPro" id="IPR030656">
    <property type="entry name" value="ALAD_AS"/>
</dbReference>
<dbReference type="GO" id="GO:0006782">
    <property type="term" value="P:protoporphyrinogen IX biosynthetic process"/>
    <property type="evidence" value="ECO:0007669"/>
    <property type="project" value="UniProtKB-UniPathway"/>
</dbReference>
<keyword evidence="7 13" id="KW-0627">Porphyrin biosynthesis</keyword>
<feature type="binding site" evidence="11">
    <location>
        <position position="155"/>
    </location>
    <ligand>
        <name>Zn(2+)</name>
        <dbReference type="ChEBI" id="CHEBI:29105"/>
        <note>catalytic</note>
    </ligand>
</feature>
<dbReference type="GO" id="GO:0005829">
    <property type="term" value="C:cytosol"/>
    <property type="evidence" value="ECO:0007669"/>
    <property type="project" value="TreeGrafter"/>
</dbReference>
<keyword evidence="6 13" id="KW-0456">Lyase</keyword>
<dbReference type="AlphaFoldDB" id="A0A832T9M6"/>
<keyword evidence="11" id="KW-0862">Zinc</keyword>
<feature type="binding site" evidence="12">
    <location>
        <position position="268"/>
    </location>
    <ligand>
        <name>Mg(2+)</name>
        <dbReference type="ChEBI" id="CHEBI:18420"/>
    </ligand>
</feature>
<keyword evidence="12" id="KW-0460">Magnesium</keyword>
<sequence length="359" mass="40225">MNASLNTSTTPNAVSRDSFLPRINLKHSPWGRDGLYPTVRMRRYRKSEAIRDLVAETEVRPDDLIYPIFVREDGKTHEIPSMPGQRYHSVETAVETVRELLDLGLRAFILFGIPREKDPEGRVAADPEGIVQRTVRALKEEYGDDIVVVTDVCLCQYTTHGHCGLVDEDTGKVLNDPTLEVLAEVALSHAEAGADIVAPSDMMDGRVKVIREALESEGFDDVLIMSYAAKYHSAFYGPFRDAADSAPEFGDRSTYQMDPRCFRQAIRELELDAEEGADILMIKPAMPYLDVVREARRRFDHPIAAYQVSGEYAMIKAAAEAGYVDYRTAVLESLTCIKRAGADLILTYFAPEVVRWLKS</sequence>